<gene>
    <name evidence="4" type="primary">ywlF</name>
    <name evidence="4" type="ORF">MFFC18_30750</name>
</gene>
<dbReference type="Pfam" id="PF02502">
    <property type="entry name" value="LacAB_rpiB"/>
    <property type="match status" value="1"/>
</dbReference>
<organism evidence="4 5">
    <name type="scientific">Mariniblastus fucicola</name>
    <dbReference type="NCBI Taxonomy" id="980251"/>
    <lineage>
        <taxon>Bacteria</taxon>
        <taxon>Pseudomonadati</taxon>
        <taxon>Planctomycetota</taxon>
        <taxon>Planctomycetia</taxon>
        <taxon>Pirellulales</taxon>
        <taxon>Pirellulaceae</taxon>
        <taxon>Mariniblastus</taxon>
    </lineage>
</organism>
<dbReference type="NCBIfam" id="NF004051">
    <property type="entry name" value="PRK05571.1"/>
    <property type="match status" value="1"/>
</dbReference>
<dbReference type="GO" id="GO:0019316">
    <property type="term" value="P:D-allose catabolic process"/>
    <property type="evidence" value="ECO:0007669"/>
    <property type="project" value="TreeGrafter"/>
</dbReference>
<evidence type="ECO:0000313" key="5">
    <source>
        <dbReference type="Proteomes" id="UP000322214"/>
    </source>
</evidence>
<dbReference type="InterPro" id="IPR036569">
    <property type="entry name" value="RpiB_LacA_LacB_sf"/>
</dbReference>
<dbReference type="RefSeq" id="WP_075083273.1">
    <property type="nucleotide sequence ID" value="NZ_CP042912.1"/>
</dbReference>
<dbReference type="EMBL" id="CP042912">
    <property type="protein sequence ID" value="QEG23179.1"/>
    <property type="molecule type" value="Genomic_DNA"/>
</dbReference>
<dbReference type="NCBIfam" id="TIGR00689">
    <property type="entry name" value="rpiB_lacA_lacB"/>
    <property type="match status" value="1"/>
</dbReference>
<dbReference type="AlphaFoldDB" id="A0A5B9PCG2"/>
<dbReference type="PANTHER" id="PTHR30345">
    <property type="entry name" value="RIBOSE-5-PHOSPHATE ISOMERASE B"/>
    <property type="match status" value="1"/>
</dbReference>
<evidence type="ECO:0000256" key="1">
    <source>
        <dbReference type="ARBA" id="ARBA00008754"/>
    </source>
</evidence>
<accession>A0A5B9PCG2</accession>
<comment type="similarity">
    <text evidence="1">Belongs to the LacAB/RpiB family.</text>
</comment>
<feature type="active site" description="Proton acceptor" evidence="3">
    <location>
        <position position="65"/>
    </location>
</feature>
<sequence length="149" mass="16086">MKISVGTDHRGLEQKRMVSRIAESLGHEVVDHGTNSTESCDYPDIAKALGQSVVSGNTDCGILICGTGIGMSIAANKVKGVRAAVCNNVAQSRLSRQHNDANVLCIPGDSFEESAVKELVSVWLETEFEGGRHARRVDKVKQMEEDFGK</sequence>
<dbReference type="KEGG" id="mff:MFFC18_30750"/>
<evidence type="ECO:0000313" key="4">
    <source>
        <dbReference type="EMBL" id="QEG23179.1"/>
    </source>
</evidence>
<dbReference type="InterPro" id="IPR003500">
    <property type="entry name" value="RpiB_LacA_LacB"/>
</dbReference>
<dbReference type="InterPro" id="IPR004785">
    <property type="entry name" value="RpiB"/>
</dbReference>
<dbReference type="OrthoDB" id="1778624at2"/>
<protein>
    <submittedName>
        <fullName evidence="4">Sugar phosphate isomerase YwlF</fullName>
        <ecNumber evidence="4">5.3.1.-</ecNumber>
    </submittedName>
</protein>
<proteinExistence type="inferred from homology"/>
<evidence type="ECO:0000256" key="3">
    <source>
        <dbReference type="PIRSR" id="PIRSR005384-1"/>
    </source>
</evidence>
<keyword evidence="5" id="KW-1185">Reference proteome</keyword>
<dbReference type="GO" id="GO:0009052">
    <property type="term" value="P:pentose-phosphate shunt, non-oxidative branch"/>
    <property type="evidence" value="ECO:0007669"/>
    <property type="project" value="TreeGrafter"/>
</dbReference>
<reference evidence="4 5" key="1">
    <citation type="submission" date="2019-08" db="EMBL/GenBank/DDBJ databases">
        <title>Deep-cultivation of Planctomycetes and their phenomic and genomic characterization uncovers novel biology.</title>
        <authorList>
            <person name="Wiegand S."/>
            <person name="Jogler M."/>
            <person name="Boedeker C."/>
            <person name="Pinto D."/>
            <person name="Vollmers J."/>
            <person name="Rivas-Marin E."/>
            <person name="Kohn T."/>
            <person name="Peeters S.H."/>
            <person name="Heuer A."/>
            <person name="Rast P."/>
            <person name="Oberbeckmann S."/>
            <person name="Bunk B."/>
            <person name="Jeske O."/>
            <person name="Meyerdierks A."/>
            <person name="Storesund J.E."/>
            <person name="Kallscheuer N."/>
            <person name="Luecker S."/>
            <person name="Lage O.M."/>
            <person name="Pohl T."/>
            <person name="Merkel B.J."/>
            <person name="Hornburger P."/>
            <person name="Mueller R.-W."/>
            <person name="Bruemmer F."/>
            <person name="Labrenz M."/>
            <person name="Spormann A.M."/>
            <person name="Op den Camp H."/>
            <person name="Overmann J."/>
            <person name="Amann R."/>
            <person name="Jetten M.S.M."/>
            <person name="Mascher T."/>
            <person name="Medema M.H."/>
            <person name="Devos D.P."/>
            <person name="Kaster A.-K."/>
            <person name="Ovreas L."/>
            <person name="Rohde M."/>
            <person name="Galperin M.Y."/>
            <person name="Jogler C."/>
        </authorList>
    </citation>
    <scope>NUCLEOTIDE SEQUENCE [LARGE SCALE GENOMIC DNA]</scope>
    <source>
        <strain evidence="4 5">FC18</strain>
    </source>
</reference>
<dbReference type="GO" id="GO:0004751">
    <property type="term" value="F:ribose-5-phosphate isomerase activity"/>
    <property type="evidence" value="ECO:0007669"/>
    <property type="project" value="TreeGrafter"/>
</dbReference>
<dbReference type="Proteomes" id="UP000322214">
    <property type="component" value="Chromosome"/>
</dbReference>
<dbReference type="NCBIfam" id="TIGR01120">
    <property type="entry name" value="rpiB"/>
    <property type="match status" value="1"/>
</dbReference>
<evidence type="ECO:0000256" key="2">
    <source>
        <dbReference type="ARBA" id="ARBA00023235"/>
    </source>
</evidence>
<dbReference type="STRING" id="980251.GCA_001642875_00471"/>
<feature type="active site" description="Proton donor" evidence="3">
    <location>
        <position position="98"/>
    </location>
</feature>
<name>A0A5B9PCG2_9BACT</name>
<keyword evidence="2 4" id="KW-0413">Isomerase</keyword>
<dbReference type="EC" id="5.3.1.-" evidence="4"/>
<dbReference type="PIRSF" id="PIRSF005384">
    <property type="entry name" value="RpiB_LacA_B"/>
    <property type="match status" value="1"/>
</dbReference>
<dbReference type="SUPFAM" id="SSF89623">
    <property type="entry name" value="Ribose/Galactose isomerase RpiB/AlsB"/>
    <property type="match status" value="1"/>
</dbReference>
<dbReference type="Gene3D" id="3.40.1400.10">
    <property type="entry name" value="Sugar-phosphate isomerase, RpiB/LacA/LacB"/>
    <property type="match status" value="1"/>
</dbReference>
<dbReference type="PANTHER" id="PTHR30345:SF0">
    <property type="entry name" value="DNA DAMAGE-REPAIR_TOLERATION PROTEIN DRT102"/>
    <property type="match status" value="1"/>
</dbReference>